<proteinExistence type="inferred from homology"/>
<evidence type="ECO:0000256" key="3">
    <source>
        <dbReference type="ARBA" id="ARBA00022452"/>
    </source>
</evidence>
<keyword evidence="10" id="KW-1185">Reference proteome</keyword>
<dbReference type="Gene3D" id="2.40.170.20">
    <property type="entry name" value="TonB-dependent receptor, beta-barrel domain"/>
    <property type="match status" value="1"/>
</dbReference>
<dbReference type="Proteomes" id="UP000680038">
    <property type="component" value="Unassembled WGS sequence"/>
</dbReference>
<comment type="caution">
    <text evidence="9">The sequence shown here is derived from an EMBL/GenBank/DDBJ whole genome shotgun (WGS) entry which is preliminary data.</text>
</comment>
<evidence type="ECO:0000256" key="6">
    <source>
        <dbReference type="ARBA" id="ARBA00023237"/>
    </source>
</evidence>
<organism evidence="9 10">
    <name type="scientific">Dyadobacter helix</name>
    <dbReference type="NCBI Taxonomy" id="2822344"/>
    <lineage>
        <taxon>Bacteria</taxon>
        <taxon>Pseudomonadati</taxon>
        <taxon>Bacteroidota</taxon>
        <taxon>Cytophagia</taxon>
        <taxon>Cytophagales</taxon>
        <taxon>Spirosomataceae</taxon>
        <taxon>Dyadobacter</taxon>
    </lineage>
</organism>
<dbReference type="InterPro" id="IPR037066">
    <property type="entry name" value="Plug_dom_sf"/>
</dbReference>
<evidence type="ECO:0000256" key="2">
    <source>
        <dbReference type="ARBA" id="ARBA00022448"/>
    </source>
</evidence>
<dbReference type="InterPro" id="IPR039426">
    <property type="entry name" value="TonB-dep_rcpt-like"/>
</dbReference>
<evidence type="ECO:0000256" key="1">
    <source>
        <dbReference type="ARBA" id="ARBA00004571"/>
    </source>
</evidence>
<protein>
    <submittedName>
        <fullName evidence="9">TonB-dependent receptor P3</fullName>
    </submittedName>
</protein>
<dbReference type="InterPro" id="IPR008969">
    <property type="entry name" value="CarboxyPept-like_regulatory"/>
</dbReference>
<evidence type="ECO:0000313" key="9">
    <source>
        <dbReference type="EMBL" id="CAG5017935.1"/>
    </source>
</evidence>
<dbReference type="Pfam" id="PF07715">
    <property type="entry name" value="Plug"/>
    <property type="match status" value="1"/>
</dbReference>
<dbReference type="NCBIfam" id="TIGR04057">
    <property type="entry name" value="SusC_RagA_signa"/>
    <property type="match status" value="1"/>
</dbReference>
<evidence type="ECO:0000259" key="8">
    <source>
        <dbReference type="Pfam" id="PF07715"/>
    </source>
</evidence>
<dbReference type="InterPro" id="IPR023996">
    <property type="entry name" value="TonB-dep_OMP_SusC/RagA"/>
</dbReference>
<dbReference type="SUPFAM" id="SSF49464">
    <property type="entry name" value="Carboxypeptidase regulatory domain-like"/>
    <property type="match status" value="1"/>
</dbReference>
<gene>
    <name evidence="9" type="ORF">DYBT9275_05874</name>
</gene>
<dbReference type="RefSeq" id="WP_215242193.1">
    <property type="nucleotide sequence ID" value="NZ_CAJRAF010000004.1"/>
</dbReference>
<dbReference type="EMBL" id="CAJRAF010000004">
    <property type="protein sequence ID" value="CAG5017935.1"/>
    <property type="molecule type" value="Genomic_DNA"/>
</dbReference>
<keyword evidence="5 7" id="KW-0472">Membrane</keyword>
<comment type="subcellular location">
    <subcellularLocation>
        <location evidence="1 7">Cell outer membrane</location>
        <topology evidence="1 7">Multi-pass membrane protein</topology>
    </subcellularLocation>
</comment>
<dbReference type="Pfam" id="PF13715">
    <property type="entry name" value="CarbopepD_reg_2"/>
    <property type="match status" value="1"/>
</dbReference>
<dbReference type="NCBIfam" id="TIGR04056">
    <property type="entry name" value="OMP_RagA_SusC"/>
    <property type="match status" value="1"/>
</dbReference>
<feature type="domain" description="TonB-dependent receptor plug" evidence="8">
    <location>
        <begin position="142"/>
        <end position="247"/>
    </location>
</feature>
<dbReference type="GO" id="GO:0009279">
    <property type="term" value="C:cell outer membrane"/>
    <property type="evidence" value="ECO:0007669"/>
    <property type="project" value="UniProtKB-SubCell"/>
</dbReference>
<evidence type="ECO:0000313" key="10">
    <source>
        <dbReference type="Proteomes" id="UP000680038"/>
    </source>
</evidence>
<dbReference type="PROSITE" id="PS52016">
    <property type="entry name" value="TONB_DEPENDENT_REC_3"/>
    <property type="match status" value="1"/>
</dbReference>
<dbReference type="InterPro" id="IPR023997">
    <property type="entry name" value="TonB-dep_OMP_SusC/RagA_CS"/>
</dbReference>
<dbReference type="SUPFAM" id="SSF56935">
    <property type="entry name" value="Porins"/>
    <property type="match status" value="1"/>
</dbReference>
<keyword evidence="6 7" id="KW-0998">Cell outer membrane</keyword>
<keyword evidence="4 7" id="KW-0812">Transmembrane</keyword>
<sequence length="1038" mass="113844">MKIFNTSAWFARSWAGQSRLLMICLIFVMAALPVAASAKGTPAFSAADLTVKGKVTSSKNGGTLPGVSIMQKGTTNGTVTDVNGEFTLTVQSGATLVFSFIGFTTQEIVVGNQTVLSISLEETAQSLGEVVVIGYGTQKSSAVTSAIAKIKADDLDERPTSRLDHAMAGKLAGVRVQEVSGSPGKSLAVRVRGVNSINNSNAPLYVVDGFPINSGLDNINPGEIESIEVLKDAASASIYGSRGSNGVVLVTTKSGKTGKPSIQFDTYYAIQKRFSKVDVLNRDEYIDFAIEERNNTWVLQGGKATDPNEKRTNANYWIDPKWLTDPKSFPDNDWQELISRAAPVQNYQLSASGANEMVKYYVSGNYFNQKGIILGSDYSRLAFRANVESKLGRRVNMGLNLSAASMTKNDSDGDGNQGPVSRSARVAPIVGLNQQTQDGGYYTYHAAFYLNPIALATQLTNKTNSRNVRANLYSTVDIAKNLRFRTSFGTDYLSDLNQYFKPNNINRGTGHVGSAATATRENYLNENTLTYDLNKEKWSINALAGFTYQQDRLVNTSLSKTGFPDDEIKTLNMGTVLSAGSSSETEWSLMSFLGRVNASWQDKYMVSASIRRDGSSRFGTDNRWGWFPAASVGWRLSQEEFLRNTEQISELKLRASYGVAGNNNIGDYSAIGTLSGTNYVLGSSQTVISGFSPGSFSNRELGWERTYTFDAGVDLGVFKNRILLGVDFYRSDTRDLLMNVQIPAISGFSSTRMNIGAIRNEGVELELNTLNLTGKFKWSSSFNISHNKNKVIELGPGGEPIYATTDGFTTITKIGSPIGSYFAFVQDGIFENQAELDAYPHYKVQNVGDIKYKDINGDGVINENDRTIIGNNSPKVFWGMQHSFSYANFDLTASADGQWGNKLLNLAVGQHGQSRGNVDGYWRDRWRSPEQPGNGWVPRAAVTANLTTPSSFWLRSAEYWRIRTISLGYKVPEKILKKVRGISGLRIYSSIDNVFMHDHYNKNPQTGTYSNSNTIPGGDFDATYPLARTYTFGLNVKF</sequence>
<keyword evidence="2 7" id="KW-0813">Transport</keyword>
<dbReference type="Gene3D" id="2.60.40.1120">
    <property type="entry name" value="Carboxypeptidase-like, regulatory domain"/>
    <property type="match status" value="1"/>
</dbReference>
<reference evidence="9" key="1">
    <citation type="submission" date="2021-04" db="EMBL/GenBank/DDBJ databases">
        <authorList>
            <person name="Rodrigo-Torres L."/>
            <person name="Arahal R. D."/>
            <person name="Lucena T."/>
        </authorList>
    </citation>
    <scope>NUCLEOTIDE SEQUENCE</scope>
    <source>
        <strain evidence="9">CECT 9275</strain>
    </source>
</reference>
<dbReference type="Gene3D" id="2.170.130.10">
    <property type="entry name" value="TonB-dependent receptor, plug domain"/>
    <property type="match status" value="1"/>
</dbReference>
<comment type="similarity">
    <text evidence="7">Belongs to the TonB-dependent receptor family.</text>
</comment>
<name>A0A916JJ31_9BACT</name>
<accession>A0A916JJ31</accession>
<keyword evidence="3 7" id="KW-1134">Transmembrane beta strand</keyword>
<keyword evidence="9" id="KW-0675">Receptor</keyword>
<evidence type="ECO:0000256" key="5">
    <source>
        <dbReference type="ARBA" id="ARBA00023136"/>
    </source>
</evidence>
<dbReference type="InterPro" id="IPR036942">
    <property type="entry name" value="Beta-barrel_TonB_sf"/>
</dbReference>
<evidence type="ECO:0000256" key="4">
    <source>
        <dbReference type="ARBA" id="ARBA00022692"/>
    </source>
</evidence>
<dbReference type="InterPro" id="IPR012910">
    <property type="entry name" value="Plug_dom"/>
</dbReference>
<evidence type="ECO:0000256" key="7">
    <source>
        <dbReference type="PROSITE-ProRule" id="PRU01360"/>
    </source>
</evidence>
<dbReference type="AlphaFoldDB" id="A0A916JJ31"/>